<sequence length="101" mass="10847">MELRWTAAPMRAARKGQMGGSGCIVDTQEKQTRTRADVPEQDKLVLASMALGSVGIVKHRPASREEQLEAAAVDGLQLAHSGGAFTQGERQANSDRRDVTS</sequence>
<evidence type="ECO:0000256" key="1">
    <source>
        <dbReference type="SAM" id="MobiDB-lite"/>
    </source>
</evidence>
<feature type="region of interest" description="Disordered" evidence="1">
    <location>
        <begin position="1"/>
        <end position="36"/>
    </location>
</feature>
<dbReference type="EMBL" id="PDLN01000003">
    <property type="protein sequence ID" value="RDW91510.1"/>
    <property type="molecule type" value="Genomic_DNA"/>
</dbReference>
<feature type="region of interest" description="Disordered" evidence="1">
    <location>
        <begin position="81"/>
        <end position="101"/>
    </location>
</feature>
<organism evidence="2 3">
    <name type="scientific">Coleophoma crateriformis</name>
    <dbReference type="NCBI Taxonomy" id="565419"/>
    <lineage>
        <taxon>Eukaryota</taxon>
        <taxon>Fungi</taxon>
        <taxon>Dikarya</taxon>
        <taxon>Ascomycota</taxon>
        <taxon>Pezizomycotina</taxon>
        <taxon>Leotiomycetes</taxon>
        <taxon>Helotiales</taxon>
        <taxon>Dermateaceae</taxon>
        <taxon>Coleophoma</taxon>
    </lineage>
</organism>
<proteinExistence type="predicted"/>
<evidence type="ECO:0000313" key="3">
    <source>
        <dbReference type="Proteomes" id="UP000256328"/>
    </source>
</evidence>
<accession>A0A3D8SYZ8</accession>
<reference evidence="2 3" key="1">
    <citation type="journal article" date="2018" name="IMA Fungus">
        <title>IMA Genome-F 9: Draft genome sequence of Annulohypoxylon stygium, Aspergillus mulundensis, Berkeleyomyces basicola (syn. Thielaviopsis basicola), Ceratocystis smalleyi, two Cercospora beticola strains, Coleophoma cylindrospora, Fusarium fracticaudum, Phialophora cf. hyalina, and Morchella septimelata.</title>
        <authorList>
            <person name="Wingfield B.D."/>
            <person name="Bills G.F."/>
            <person name="Dong Y."/>
            <person name="Huang W."/>
            <person name="Nel W.J."/>
            <person name="Swalarsk-Parry B.S."/>
            <person name="Vaghefi N."/>
            <person name="Wilken P.M."/>
            <person name="An Z."/>
            <person name="de Beer Z.W."/>
            <person name="De Vos L."/>
            <person name="Chen L."/>
            <person name="Duong T.A."/>
            <person name="Gao Y."/>
            <person name="Hammerbacher A."/>
            <person name="Kikkert J.R."/>
            <person name="Li Y."/>
            <person name="Li H."/>
            <person name="Li K."/>
            <person name="Li Q."/>
            <person name="Liu X."/>
            <person name="Ma X."/>
            <person name="Naidoo K."/>
            <person name="Pethybridge S.J."/>
            <person name="Sun J."/>
            <person name="Steenkamp E.T."/>
            <person name="van der Nest M.A."/>
            <person name="van Wyk S."/>
            <person name="Wingfield M.J."/>
            <person name="Xiong C."/>
            <person name="Yue Q."/>
            <person name="Zhang X."/>
        </authorList>
    </citation>
    <scope>NUCLEOTIDE SEQUENCE [LARGE SCALE GENOMIC DNA]</scope>
    <source>
        <strain evidence="2 3">BP5796</strain>
    </source>
</reference>
<protein>
    <submittedName>
        <fullName evidence="2">Uncharacterized protein</fullName>
    </submittedName>
</protein>
<keyword evidence="3" id="KW-1185">Reference proteome</keyword>
<feature type="compositionally biased region" description="Basic and acidic residues" evidence="1">
    <location>
        <begin position="92"/>
        <end position="101"/>
    </location>
</feature>
<dbReference type="Proteomes" id="UP000256328">
    <property type="component" value="Unassembled WGS sequence"/>
</dbReference>
<dbReference type="AlphaFoldDB" id="A0A3D8SYZ8"/>
<name>A0A3D8SYZ8_9HELO</name>
<comment type="caution">
    <text evidence="2">The sequence shown here is derived from an EMBL/GenBank/DDBJ whole genome shotgun (WGS) entry which is preliminary data.</text>
</comment>
<feature type="compositionally biased region" description="Basic and acidic residues" evidence="1">
    <location>
        <begin position="27"/>
        <end position="36"/>
    </location>
</feature>
<gene>
    <name evidence="2" type="ORF">BP5796_02675</name>
</gene>
<evidence type="ECO:0000313" key="2">
    <source>
        <dbReference type="EMBL" id="RDW91510.1"/>
    </source>
</evidence>